<evidence type="ECO:0000313" key="1">
    <source>
        <dbReference type="EMBL" id="TKC06096.1"/>
    </source>
</evidence>
<protein>
    <submittedName>
        <fullName evidence="1">Uncharacterized protein</fullName>
    </submittedName>
</protein>
<evidence type="ECO:0000313" key="2">
    <source>
        <dbReference type="Proteomes" id="UP000307244"/>
    </source>
</evidence>
<dbReference type="PROSITE" id="PS51257">
    <property type="entry name" value="PROKAR_LIPOPROTEIN"/>
    <property type="match status" value="1"/>
</dbReference>
<reference evidence="1 2" key="1">
    <citation type="submission" date="2019-04" db="EMBL/GenBank/DDBJ databases">
        <title>Pedobacter sp. RP-3-15 sp. nov., isolated from Arctic soil.</title>
        <authorList>
            <person name="Dahal R.H."/>
            <person name="Kim D.-U."/>
        </authorList>
    </citation>
    <scope>NUCLEOTIDE SEQUENCE [LARGE SCALE GENOMIC DNA]</scope>
    <source>
        <strain evidence="1 2">RP-3-15</strain>
    </source>
</reference>
<comment type="caution">
    <text evidence="1">The sequence shown here is derived from an EMBL/GenBank/DDBJ whole genome shotgun (WGS) entry which is preliminary data.</text>
</comment>
<proteinExistence type="predicted"/>
<accession>A0A4U1CJ45</accession>
<organism evidence="1 2">
    <name type="scientific">Pedobacter frigoris</name>
    <dbReference type="NCBI Taxonomy" id="2571272"/>
    <lineage>
        <taxon>Bacteria</taxon>
        <taxon>Pseudomonadati</taxon>
        <taxon>Bacteroidota</taxon>
        <taxon>Sphingobacteriia</taxon>
        <taxon>Sphingobacteriales</taxon>
        <taxon>Sphingobacteriaceae</taxon>
        <taxon>Pedobacter</taxon>
    </lineage>
</organism>
<dbReference type="AlphaFoldDB" id="A0A4U1CJ45"/>
<sequence>MNKGYMFQFKNLFILMSFLSFLYSCGGPKQGRPQVIGLGLLTVNTQYPIPLYKNEADELPFDTLKFETSKSGKTLFISGVELRPYIMSEGDSDEEGEEHLKMGLVRFGPELKFAVVDTDENFFRVISNQESREEFVIKKEPGAVYYSEESMLSENSCSNCPGSKYNPRWYVFETWERYLKRVEFITRDSLVIYDVPDGKAVFEHKDQTFLPFGVTEVKGDWIKVKKGFGRESNFPADGNYDGWIKWREGTTLLIDITEKTYE</sequence>
<dbReference type="RefSeq" id="WP_136836355.1">
    <property type="nucleotide sequence ID" value="NZ_SWBQ01000003.1"/>
</dbReference>
<dbReference type="Proteomes" id="UP000307244">
    <property type="component" value="Unassembled WGS sequence"/>
</dbReference>
<gene>
    <name evidence="1" type="ORF">FA047_12260</name>
</gene>
<name>A0A4U1CJ45_9SPHI</name>
<dbReference type="EMBL" id="SWBQ01000003">
    <property type="protein sequence ID" value="TKC06096.1"/>
    <property type="molecule type" value="Genomic_DNA"/>
</dbReference>
<keyword evidence="2" id="KW-1185">Reference proteome</keyword>
<dbReference type="OrthoDB" id="1333948at2"/>